<dbReference type="OrthoDB" id="9770452at2"/>
<dbReference type="PIRSF" id="PIRSF000138">
    <property type="entry name" value="Al-hdrx_acd_dh"/>
    <property type="match status" value="1"/>
</dbReference>
<reference evidence="10" key="1">
    <citation type="submission" date="2017-10" db="EMBL/GenBank/DDBJ databases">
        <authorList>
            <person name="Kravchenko I.K."/>
            <person name="Grouzdev D.S."/>
        </authorList>
    </citation>
    <scope>NUCLEOTIDE SEQUENCE [LARGE SCALE GENOMIC DNA]</scope>
    <source>
        <strain evidence="10">B2</strain>
    </source>
</reference>
<feature type="binding site" evidence="7">
    <location>
        <position position="281"/>
    </location>
    <ligand>
        <name>glyoxylate</name>
        <dbReference type="ChEBI" id="CHEBI:36655"/>
    </ligand>
</feature>
<feature type="binding site" evidence="7">
    <location>
        <position position="257"/>
    </location>
    <ligand>
        <name>FMN</name>
        <dbReference type="ChEBI" id="CHEBI:58210"/>
    </ligand>
</feature>
<dbReference type="GO" id="GO:0004459">
    <property type="term" value="F:L-lactate dehydrogenase (NAD+) activity"/>
    <property type="evidence" value="ECO:0007669"/>
    <property type="project" value="TreeGrafter"/>
</dbReference>
<feature type="binding site" evidence="7">
    <location>
        <begin position="312"/>
        <end position="316"/>
    </location>
    <ligand>
        <name>FMN</name>
        <dbReference type="ChEBI" id="CHEBI:58210"/>
    </ligand>
</feature>
<name>A0A2B8B8Y4_9PROT</name>
<proteinExistence type="inferred from homology"/>
<dbReference type="SUPFAM" id="SSF51395">
    <property type="entry name" value="FMN-linked oxidoreductases"/>
    <property type="match status" value="1"/>
</dbReference>
<dbReference type="GO" id="GO:0005886">
    <property type="term" value="C:plasma membrane"/>
    <property type="evidence" value="ECO:0007669"/>
    <property type="project" value="TreeGrafter"/>
</dbReference>
<evidence type="ECO:0000313" key="9">
    <source>
        <dbReference type="EMBL" id="PGH57764.1"/>
    </source>
</evidence>
<evidence type="ECO:0000259" key="8">
    <source>
        <dbReference type="PROSITE" id="PS51349"/>
    </source>
</evidence>
<dbReference type="AlphaFoldDB" id="A0A2B8B8Y4"/>
<feature type="binding site" evidence="7">
    <location>
        <position position="284"/>
    </location>
    <ligand>
        <name>glyoxylate</name>
        <dbReference type="ChEBI" id="CHEBI:36655"/>
    </ligand>
</feature>
<dbReference type="GO" id="GO:0010181">
    <property type="term" value="F:FMN binding"/>
    <property type="evidence" value="ECO:0007669"/>
    <property type="project" value="InterPro"/>
</dbReference>
<dbReference type="InterPro" id="IPR000262">
    <property type="entry name" value="FMN-dep_DH"/>
</dbReference>
<dbReference type="FunFam" id="3.20.20.70:FF:000029">
    <property type="entry name" value="L-lactate dehydrogenase"/>
    <property type="match status" value="1"/>
</dbReference>
<evidence type="ECO:0000256" key="3">
    <source>
        <dbReference type="ARBA" id="ARBA00022643"/>
    </source>
</evidence>
<feature type="binding site" evidence="7">
    <location>
        <position position="132"/>
    </location>
    <ligand>
        <name>glyoxylate</name>
        <dbReference type="ChEBI" id="CHEBI:36655"/>
    </ligand>
</feature>
<dbReference type="Pfam" id="PF01070">
    <property type="entry name" value="FMN_dh"/>
    <property type="match status" value="1"/>
</dbReference>
<dbReference type="Gene3D" id="3.20.20.70">
    <property type="entry name" value="Aldolase class I"/>
    <property type="match status" value="1"/>
</dbReference>
<comment type="caution">
    <text evidence="9">The sequence shown here is derived from an EMBL/GenBank/DDBJ whole genome shotgun (WGS) entry which is preliminary data.</text>
</comment>
<dbReference type="PANTHER" id="PTHR10578:SF107">
    <property type="entry name" value="2-HYDROXYACID OXIDASE 1"/>
    <property type="match status" value="1"/>
</dbReference>
<evidence type="ECO:0000256" key="4">
    <source>
        <dbReference type="ARBA" id="ARBA00023002"/>
    </source>
</evidence>
<evidence type="ECO:0000313" key="10">
    <source>
        <dbReference type="Proteomes" id="UP000225379"/>
    </source>
</evidence>
<feature type="domain" description="FMN hydroxy acid dehydrogenase" evidence="8">
    <location>
        <begin position="2"/>
        <end position="386"/>
    </location>
</feature>
<accession>A0A2B8B8Y4</accession>
<gene>
    <name evidence="9" type="ORF">CRT60_07220</name>
</gene>
<comment type="cofactor">
    <cofactor evidence="1">
        <name>FMN</name>
        <dbReference type="ChEBI" id="CHEBI:58210"/>
    </cofactor>
</comment>
<protein>
    <submittedName>
        <fullName evidence="9">Alpha-hydroxy-acid oxidizing enzyme</fullName>
    </submittedName>
</protein>
<keyword evidence="10" id="KW-1185">Reference proteome</keyword>
<dbReference type="CDD" id="cd02809">
    <property type="entry name" value="alpha_hydroxyacid_oxid_FMN"/>
    <property type="match status" value="1"/>
</dbReference>
<dbReference type="RefSeq" id="WP_098735755.1">
    <property type="nucleotide sequence ID" value="NZ_PDKW01000039.1"/>
</dbReference>
<dbReference type="InterPro" id="IPR037396">
    <property type="entry name" value="FMN_HAD"/>
</dbReference>
<feature type="binding site" evidence="7">
    <location>
        <position position="110"/>
    </location>
    <ligand>
        <name>FMN</name>
        <dbReference type="ChEBI" id="CHEBI:58210"/>
    </ligand>
</feature>
<organism evidence="9 10">
    <name type="scientific">Azospirillum palustre</name>
    <dbReference type="NCBI Taxonomy" id="2044885"/>
    <lineage>
        <taxon>Bacteria</taxon>
        <taxon>Pseudomonadati</taxon>
        <taxon>Pseudomonadota</taxon>
        <taxon>Alphaproteobacteria</taxon>
        <taxon>Rhodospirillales</taxon>
        <taxon>Azospirillaceae</taxon>
        <taxon>Azospirillum</taxon>
    </lineage>
</organism>
<dbReference type="PANTHER" id="PTHR10578">
    <property type="entry name" value="S -2-HYDROXY-ACID OXIDASE-RELATED"/>
    <property type="match status" value="1"/>
</dbReference>
<dbReference type="InterPro" id="IPR012133">
    <property type="entry name" value="Alpha-hydoxy_acid_DH_FMN"/>
</dbReference>
<dbReference type="GO" id="GO:0009060">
    <property type="term" value="P:aerobic respiration"/>
    <property type="evidence" value="ECO:0007669"/>
    <property type="project" value="TreeGrafter"/>
</dbReference>
<evidence type="ECO:0000256" key="7">
    <source>
        <dbReference type="PIRSR" id="PIRSR000138-2"/>
    </source>
</evidence>
<feature type="active site" description="Proton acceptor" evidence="6">
    <location>
        <position position="281"/>
    </location>
</feature>
<feature type="binding site" evidence="7">
    <location>
        <begin position="81"/>
        <end position="83"/>
    </location>
    <ligand>
        <name>FMN</name>
        <dbReference type="ChEBI" id="CHEBI:58210"/>
    </ligand>
</feature>
<feature type="binding site" evidence="7">
    <location>
        <position position="130"/>
    </location>
    <ligand>
        <name>FMN</name>
        <dbReference type="ChEBI" id="CHEBI:58210"/>
    </ligand>
</feature>
<feature type="binding site" evidence="7">
    <location>
        <position position="28"/>
    </location>
    <ligand>
        <name>glyoxylate</name>
        <dbReference type="ChEBI" id="CHEBI:36655"/>
    </ligand>
</feature>
<dbReference type="Proteomes" id="UP000225379">
    <property type="component" value="Unassembled WGS sequence"/>
</dbReference>
<feature type="binding site" evidence="7">
    <location>
        <begin position="335"/>
        <end position="336"/>
    </location>
    <ligand>
        <name>FMN</name>
        <dbReference type="ChEBI" id="CHEBI:58210"/>
    </ligand>
</feature>
<keyword evidence="2 7" id="KW-0285">Flavoprotein</keyword>
<feature type="binding site" evidence="7">
    <location>
        <position position="158"/>
    </location>
    <ligand>
        <name>FMN</name>
        <dbReference type="ChEBI" id="CHEBI:58210"/>
    </ligand>
</feature>
<feature type="binding site" evidence="7">
    <location>
        <position position="279"/>
    </location>
    <ligand>
        <name>FMN</name>
        <dbReference type="ChEBI" id="CHEBI:58210"/>
    </ligand>
</feature>
<evidence type="ECO:0000256" key="6">
    <source>
        <dbReference type="PIRSR" id="PIRSR000138-1"/>
    </source>
</evidence>
<dbReference type="EMBL" id="PDKW01000039">
    <property type="protein sequence ID" value="PGH57764.1"/>
    <property type="molecule type" value="Genomic_DNA"/>
</dbReference>
<dbReference type="InterPro" id="IPR013785">
    <property type="entry name" value="Aldolase_TIM"/>
</dbReference>
<evidence type="ECO:0000256" key="2">
    <source>
        <dbReference type="ARBA" id="ARBA00022630"/>
    </source>
</evidence>
<feature type="binding site" evidence="7">
    <location>
        <position position="167"/>
    </location>
    <ligand>
        <name>glyoxylate</name>
        <dbReference type="ChEBI" id="CHEBI:36655"/>
    </ligand>
</feature>
<evidence type="ECO:0000256" key="5">
    <source>
        <dbReference type="ARBA" id="ARBA00024042"/>
    </source>
</evidence>
<dbReference type="PROSITE" id="PS51349">
    <property type="entry name" value="FMN_HYDROXY_ACID_DH_2"/>
    <property type="match status" value="1"/>
</dbReference>
<keyword evidence="4" id="KW-0560">Oxidoreductase</keyword>
<comment type="similarity">
    <text evidence="5">Belongs to the FMN-dependent alpha-hydroxy acid dehydrogenase family.</text>
</comment>
<keyword evidence="3 7" id="KW-0288">FMN</keyword>
<evidence type="ECO:0000256" key="1">
    <source>
        <dbReference type="ARBA" id="ARBA00001917"/>
    </source>
</evidence>
<sequence>MAAHQACLNIDELRLRARRFLPRGLFEYIDRGTEDETSLRRLRDSFAQAELTPRVLVDCSGRQTGVTLFGRDRPMPFVVAPTAAAGLVRYDGEVLLARAARAAGIPFGVSTQSITSIEAIAESGAELWFQLYVWRDRSLTHGLLDRVAACGVDTLILTVDTAVSPKREYNRHNGFSVPVTPSLRGALDVARHPAWAVGVLLRLLANGGWPGYAHYPAQFRTRITDAAAHDPIRLCDRVNWDDVAELRRRWRGRIILKGLLAPEDALRAAAAGVEAIVVSNHGGRNLDCAPSPLTVLPRIMDAVGDRLTVLADSGVRRGSDAAKLLAAGAAAVLLGRAPLFGLAAGGQAGAEHALAILRDELDLTMGLLGCRTVADLTLLRRQTAGRVAEPV</sequence>